<dbReference type="AlphaFoldDB" id="A0A4S2KHJ5"/>
<evidence type="ECO:0000313" key="1">
    <source>
        <dbReference type="EMBL" id="TGZ47339.1"/>
    </source>
</evidence>
<name>A0A4S2KHJ5_9HYME</name>
<dbReference type="EMBL" id="QBLH01002732">
    <property type="protein sequence ID" value="TGZ47339.1"/>
    <property type="molecule type" value="Genomic_DNA"/>
</dbReference>
<accession>A0A4S2KHJ5</accession>
<evidence type="ECO:0000313" key="2">
    <source>
        <dbReference type="Proteomes" id="UP000310200"/>
    </source>
</evidence>
<sequence>MHTARNVKICSGSDRLCRENQWPLIIDGGESEIREKFGVAEWSHNKADPGSSVADAAGGYRNLLENLVDLSRRGIYARPLR</sequence>
<comment type="caution">
    <text evidence="1">The sequence shown here is derived from an EMBL/GenBank/DDBJ whole genome shotgun (WGS) entry which is preliminary data.</text>
</comment>
<keyword evidence="2" id="KW-1185">Reference proteome</keyword>
<gene>
    <name evidence="1" type="ORF">DBV15_00116</name>
</gene>
<protein>
    <submittedName>
        <fullName evidence="1">Uncharacterized protein</fullName>
    </submittedName>
</protein>
<proteinExistence type="predicted"/>
<organism evidence="1 2">
    <name type="scientific">Temnothorax longispinosus</name>
    <dbReference type="NCBI Taxonomy" id="300112"/>
    <lineage>
        <taxon>Eukaryota</taxon>
        <taxon>Metazoa</taxon>
        <taxon>Ecdysozoa</taxon>
        <taxon>Arthropoda</taxon>
        <taxon>Hexapoda</taxon>
        <taxon>Insecta</taxon>
        <taxon>Pterygota</taxon>
        <taxon>Neoptera</taxon>
        <taxon>Endopterygota</taxon>
        <taxon>Hymenoptera</taxon>
        <taxon>Apocrita</taxon>
        <taxon>Aculeata</taxon>
        <taxon>Formicoidea</taxon>
        <taxon>Formicidae</taxon>
        <taxon>Myrmicinae</taxon>
        <taxon>Temnothorax</taxon>
    </lineage>
</organism>
<reference evidence="1 2" key="1">
    <citation type="journal article" date="2019" name="Philos. Trans. R. Soc. Lond., B, Biol. Sci.">
        <title>Ant behaviour and brain gene expression of defending hosts depend on the ecological success of the intruding social parasite.</title>
        <authorList>
            <person name="Kaur R."/>
            <person name="Stoldt M."/>
            <person name="Jongepier E."/>
            <person name="Feldmeyer B."/>
            <person name="Menzel F."/>
            <person name="Bornberg-Bauer E."/>
            <person name="Foitzik S."/>
        </authorList>
    </citation>
    <scope>NUCLEOTIDE SEQUENCE [LARGE SCALE GENOMIC DNA]</scope>
    <source>
        <tissue evidence="1">Whole body</tissue>
    </source>
</reference>
<dbReference type="Proteomes" id="UP000310200">
    <property type="component" value="Unassembled WGS sequence"/>
</dbReference>